<reference evidence="1 2" key="1">
    <citation type="submission" date="2018-11" db="EMBL/GenBank/DDBJ databases">
        <title>Aerococcus sp. SJQ22, whole genome shotgun sequence.</title>
        <authorList>
            <person name="Sun L."/>
            <person name="Gao X."/>
            <person name="Chen W."/>
            <person name="Huang K."/>
        </authorList>
    </citation>
    <scope>NUCLEOTIDE SEQUENCE [LARGE SCALE GENOMIC DNA]</scope>
    <source>
        <strain evidence="1 2">SJQ22</strain>
    </source>
</reference>
<sequence>MKKDEIETLARFQVWRLWLQTVPRLTRNVHRKDEKSKVLLFLNQPLFLPKVELGPPESPALQIRLSMTTVIAFPNLPPVAF</sequence>
<name>A0A3N4GHA2_9LACT</name>
<evidence type="ECO:0000313" key="1">
    <source>
        <dbReference type="EMBL" id="RPA60807.1"/>
    </source>
</evidence>
<evidence type="ECO:0000313" key="2">
    <source>
        <dbReference type="Proteomes" id="UP000273977"/>
    </source>
</evidence>
<accession>A0A3N4GHA2</accession>
<gene>
    <name evidence="1" type="ORF">EF384_03665</name>
</gene>
<protein>
    <submittedName>
        <fullName evidence="1">Uncharacterized protein</fullName>
    </submittedName>
</protein>
<organism evidence="1 2">
    <name type="scientific">Aerococcus agrisoli</name>
    <dbReference type="NCBI Taxonomy" id="2487350"/>
    <lineage>
        <taxon>Bacteria</taxon>
        <taxon>Bacillati</taxon>
        <taxon>Bacillota</taxon>
        <taxon>Bacilli</taxon>
        <taxon>Lactobacillales</taxon>
        <taxon>Aerococcaceae</taxon>
        <taxon>Aerococcus</taxon>
    </lineage>
</organism>
<comment type="caution">
    <text evidence="1">The sequence shown here is derived from an EMBL/GenBank/DDBJ whole genome shotgun (WGS) entry which is preliminary data.</text>
</comment>
<keyword evidence="2" id="KW-1185">Reference proteome</keyword>
<proteinExistence type="predicted"/>
<dbReference type="EMBL" id="RKMG01000008">
    <property type="protein sequence ID" value="RPA60807.1"/>
    <property type="molecule type" value="Genomic_DNA"/>
</dbReference>
<dbReference type="Proteomes" id="UP000273977">
    <property type="component" value="Unassembled WGS sequence"/>
</dbReference>
<dbReference type="AlphaFoldDB" id="A0A3N4GHA2"/>